<proteinExistence type="predicted"/>
<accession>A0A9Q3W4H9</accession>
<evidence type="ECO:0000256" key="1">
    <source>
        <dbReference type="SAM" id="MobiDB-lite"/>
    </source>
</evidence>
<protein>
    <submittedName>
        <fullName evidence="4">Rpn family recombination-promoting nuclease/putative transposase</fullName>
    </submittedName>
</protein>
<dbReference type="PANTHER" id="PTHR34611">
    <property type="match status" value="1"/>
</dbReference>
<feature type="region of interest" description="Disordered" evidence="1">
    <location>
        <begin position="263"/>
        <end position="283"/>
    </location>
</feature>
<gene>
    <name evidence="4" type="ORF">LZG35_07405</name>
</gene>
<sequence length="334" mass="39635">MTDHDTSYKFLFAHAEMVRDLLLGFMEGSWVRELDFVSLEKVSDGYVSDDLRARHNDALWRVRWKREWLYIYLMLEFQSKEDRYMPVRIQTYLGLLYQDLIRRGELEVDGRLPAVLPIVLYNGRRRWRAATDLNDLIQESPEALHPYLPRQRFFLVDQGLYADKGNLRERNLVAAVFALENGATSRDMLRVIARLVDWLKDPEQQYLEQGILEWLRRRGPSLDSQVPWQAVHNLREAHSMLEDRVREWKAQFWREGLEAGMKKGRRQGLQKGRQEGRQEGSTTEARNILLRQLRRRFGEVPAEIETRLNGASREQLEDWIDRVYEVETVEAVFD</sequence>
<reference evidence="4" key="1">
    <citation type="submission" date="2022-01" db="EMBL/GenBank/DDBJ databases">
        <authorList>
            <person name="Karlyshev A.V."/>
            <person name="Jaspars M."/>
        </authorList>
    </citation>
    <scope>NUCLEOTIDE SEQUENCE</scope>
    <source>
        <strain evidence="4">AGSA3-2</strain>
    </source>
</reference>
<name>A0A9Q3W4H9_9GAMM</name>
<organism evidence="4 5">
    <name type="scientific">Alloalcanivorax xenomutans</name>
    <dbReference type="NCBI Taxonomy" id="1094342"/>
    <lineage>
        <taxon>Bacteria</taxon>
        <taxon>Pseudomonadati</taxon>
        <taxon>Pseudomonadota</taxon>
        <taxon>Gammaproteobacteria</taxon>
        <taxon>Oceanospirillales</taxon>
        <taxon>Alcanivoracaceae</taxon>
        <taxon>Alloalcanivorax</taxon>
    </lineage>
</organism>
<keyword evidence="5" id="KW-1185">Reference proteome</keyword>
<dbReference type="RefSeq" id="WP_080531094.1">
    <property type="nucleotide sequence ID" value="NZ_CP012331.1"/>
</dbReference>
<dbReference type="Pfam" id="PF04754">
    <property type="entry name" value="Transposase_31"/>
    <property type="match status" value="1"/>
</dbReference>
<feature type="domain" description="Transposase (putative) YhgA-like" evidence="2">
    <location>
        <begin position="2"/>
        <end position="204"/>
    </location>
</feature>
<evidence type="ECO:0000313" key="5">
    <source>
        <dbReference type="Proteomes" id="UP001107961"/>
    </source>
</evidence>
<dbReference type="AlphaFoldDB" id="A0A9Q3W4H9"/>
<evidence type="ECO:0000313" key="4">
    <source>
        <dbReference type="EMBL" id="MCE7508461.1"/>
    </source>
</evidence>
<dbReference type="KEGG" id="axe:P40_12485"/>
<comment type="caution">
    <text evidence="4">The sequence shown here is derived from an EMBL/GenBank/DDBJ whole genome shotgun (WGS) entry which is preliminary data.</text>
</comment>
<dbReference type="PANTHER" id="PTHR34611:SF2">
    <property type="entry name" value="INACTIVE RECOMBINATION-PROMOTING NUCLEASE-LIKE PROTEIN RPNE-RELATED"/>
    <property type="match status" value="1"/>
</dbReference>
<dbReference type="InterPro" id="IPR025587">
    <property type="entry name" value="DUF4351"/>
</dbReference>
<dbReference type="InterPro" id="IPR006842">
    <property type="entry name" value="Transposase_31"/>
</dbReference>
<dbReference type="Proteomes" id="UP001107961">
    <property type="component" value="Unassembled WGS sequence"/>
</dbReference>
<evidence type="ECO:0000259" key="2">
    <source>
        <dbReference type="Pfam" id="PF04754"/>
    </source>
</evidence>
<feature type="domain" description="DUF4351" evidence="3">
    <location>
        <begin position="274"/>
        <end position="329"/>
    </location>
</feature>
<dbReference type="EMBL" id="JAJVKT010000007">
    <property type="protein sequence ID" value="MCE7508461.1"/>
    <property type="molecule type" value="Genomic_DNA"/>
</dbReference>
<dbReference type="Pfam" id="PF14261">
    <property type="entry name" value="DUF4351"/>
    <property type="match status" value="1"/>
</dbReference>
<evidence type="ECO:0000259" key="3">
    <source>
        <dbReference type="Pfam" id="PF14261"/>
    </source>
</evidence>
<dbReference type="InterPro" id="IPR051699">
    <property type="entry name" value="Rpn/YhgA-like_nuclease"/>
</dbReference>